<evidence type="ECO:0000256" key="1">
    <source>
        <dbReference type="ARBA" id="ARBA00004382"/>
    </source>
</evidence>
<evidence type="ECO:0000256" key="7">
    <source>
        <dbReference type="ARBA" id="ARBA00023186"/>
    </source>
</evidence>
<dbReference type="PROSITE" id="PS01096">
    <property type="entry name" value="PPIC_PPIASE_1"/>
    <property type="match status" value="1"/>
</dbReference>
<dbReference type="PROSITE" id="PS50198">
    <property type="entry name" value="PPIC_PPIASE_2"/>
    <property type="match status" value="1"/>
</dbReference>
<sequence length="631" mass="71169">MLDAIRQSATSWGVKVLFGIIILVFVFWGVGSIGDGSKTQVVATVNERPILAQTFRQAQQRAVENMRQRNPEVTHEELRAMGLGRQVLESLVAEELLAEKAAQLGVTVSDVELRQKIYQLPYFQDESGQFDPDLYRRILNSQRIGIAEFEDDMRRSILSEKIERYVTHPAKASEEEAHELFGYSREKRTLQYLLVENDDYLDQVNATDEEVAAYYEENKEAFSVPMRLSFSYLPFTPSALASKVDVPEEYLREEYEARIDEYMQPEQVKARHILIEVAEGANEAIVEQAKREIETVRMRVVELDEDFATVAMEVSDGPSAVNGGDLGWFTRGQMVEAFEEAAFSLEPGAVSEPVRTPFGFHIILVEDREDEHVTPFEDAKESLKLAIAEDRAADLVSNLLDVALEQIYAGDSLEAVANDLGLAVRSTDEPLTRDGAQMILALTDKALDRLFSMEEGYVTDTPLETVDGYVLATVEKRLPPDYEPLEDVRETIAERIRQDKAEEMAKAEAEQLAERVQESGVPAELADALETSRPFDRQGLIEGLGMNQELTQQAFAAEKGAWLTGAWAVNDGYIVASLHEITPPTQEQWATEKAMWVDFISESKKEELFRSFLNDLQQKAEVLVYQQELIQ</sequence>
<evidence type="ECO:0000256" key="11">
    <source>
        <dbReference type="PROSITE-ProRule" id="PRU00278"/>
    </source>
</evidence>
<evidence type="ECO:0000256" key="6">
    <source>
        <dbReference type="ARBA" id="ARBA00023136"/>
    </source>
</evidence>
<keyword evidence="5 12" id="KW-1133">Transmembrane helix</keyword>
<keyword evidence="15" id="KW-1185">Reference proteome</keyword>
<dbReference type="InterPro" id="IPR000297">
    <property type="entry name" value="PPIase_PpiC"/>
</dbReference>
<organism evidence="14 15">
    <name type="scientific">Oceanidesulfovibrio indonesiensis</name>
    <dbReference type="NCBI Taxonomy" id="54767"/>
    <lineage>
        <taxon>Bacteria</taxon>
        <taxon>Pseudomonadati</taxon>
        <taxon>Thermodesulfobacteriota</taxon>
        <taxon>Desulfovibrionia</taxon>
        <taxon>Desulfovibrionales</taxon>
        <taxon>Desulfovibrionaceae</taxon>
        <taxon>Oceanidesulfovibrio</taxon>
    </lineage>
</organism>
<dbReference type="EMBL" id="QMIE01000012">
    <property type="protein sequence ID" value="TVM16195.1"/>
    <property type="molecule type" value="Genomic_DNA"/>
</dbReference>
<dbReference type="SUPFAM" id="SSF54534">
    <property type="entry name" value="FKBP-like"/>
    <property type="match status" value="1"/>
</dbReference>
<comment type="caution">
    <text evidence="14">The sequence shown here is derived from an EMBL/GenBank/DDBJ whole genome shotgun (WGS) entry which is preliminary data.</text>
</comment>
<evidence type="ECO:0000259" key="13">
    <source>
        <dbReference type="PROSITE" id="PS50198"/>
    </source>
</evidence>
<protein>
    <recommendedName>
        <fullName evidence="9">Periplasmic chaperone PpiD</fullName>
    </recommendedName>
    <alternativeName>
        <fullName evidence="10">Periplasmic folding chaperone</fullName>
    </alternativeName>
</protein>
<dbReference type="PANTHER" id="PTHR47529:SF1">
    <property type="entry name" value="PERIPLASMIC CHAPERONE PPID"/>
    <property type="match status" value="1"/>
</dbReference>
<evidence type="ECO:0000256" key="9">
    <source>
        <dbReference type="ARBA" id="ARBA00040743"/>
    </source>
</evidence>
<reference evidence="14 15" key="1">
    <citation type="submission" date="2018-06" db="EMBL/GenBank/DDBJ databases">
        <title>Complete genome of Desulfovibrio indonesiensis P37SLT.</title>
        <authorList>
            <person name="Crispim J.S."/>
            <person name="Vidigal P.M.P."/>
            <person name="Silva L.C.F."/>
            <person name="Laguardia C.N."/>
            <person name="Araujo L.C."/>
            <person name="Dias R.S."/>
            <person name="Sousa M.P."/>
            <person name="Paula S.O."/>
            <person name="Silva C."/>
        </authorList>
    </citation>
    <scope>NUCLEOTIDE SEQUENCE [LARGE SCALE GENOMIC DNA]</scope>
    <source>
        <strain evidence="14 15">P37SLT</strain>
    </source>
</reference>
<dbReference type="GO" id="GO:0005886">
    <property type="term" value="C:plasma membrane"/>
    <property type="evidence" value="ECO:0007669"/>
    <property type="project" value="UniProtKB-SubCell"/>
</dbReference>
<gene>
    <name evidence="14" type="ORF">DPQ33_12800</name>
</gene>
<evidence type="ECO:0000256" key="12">
    <source>
        <dbReference type="SAM" id="Phobius"/>
    </source>
</evidence>
<dbReference type="GO" id="GO:0003755">
    <property type="term" value="F:peptidyl-prolyl cis-trans isomerase activity"/>
    <property type="evidence" value="ECO:0007669"/>
    <property type="project" value="UniProtKB-KW"/>
</dbReference>
<dbReference type="InterPro" id="IPR052029">
    <property type="entry name" value="PpiD_chaperone"/>
</dbReference>
<dbReference type="PANTHER" id="PTHR47529">
    <property type="entry name" value="PEPTIDYL-PROLYL CIS-TRANS ISOMERASE D"/>
    <property type="match status" value="1"/>
</dbReference>
<evidence type="ECO:0000256" key="4">
    <source>
        <dbReference type="ARBA" id="ARBA00022692"/>
    </source>
</evidence>
<dbReference type="RefSeq" id="WP_144303620.1">
    <property type="nucleotide sequence ID" value="NZ_QMIE01000012.1"/>
</dbReference>
<evidence type="ECO:0000256" key="3">
    <source>
        <dbReference type="ARBA" id="ARBA00022519"/>
    </source>
</evidence>
<keyword evidence="2" id="KW-1003">Cell membrane</keyword>
<evidence type="ECO:0000256" key="10">
    <source>
        <dbReference type="ARBA" id="ARBA00042775"/>
    </source>
</evidence>
<evidence type="ECO:0000256" key="8">
    <source>
        <dbReference type="ARBA" id="ARBA00038408"/>
    </source>
</evidence>
<keyword evidence="11" id="KW-0697">Rotamase</keyword>
<keyword evidence="6 12" id="KW-0472">Membrane</keyword>
<dbReference type="Pfam" id="PF00639">
    <property type="entry name" value="Rotamase"/>
    <property type="match status" value="1"/>
</dbReference>
<keyword evidence="4 12" id="KW-0812">Transmembrane</keyword>
<dbReference type="Proteomes" id="UP000448292">
    <property type="component" value="Unassembled WGS sequence"/>
</dbReference>
<feature type="transmembrane region" description="Helical" evidence="12">
    <location>
        <begin position="12"/>
        <end position="31"/>
    </location>
</feature>
<dbReference type="InterPro" id="IPR046357">
    <property type="entry name" value="PPIase_dom_sf"/>
</dbReference>
<name>A0A7M3MCJ7_9BACT</name>
<evidence type="ECO:0000313" key="15">
    <source>
        <dbReference type="Proteomes" id="UP000448292"/>
    </source>
</evidence>
<evidence type="ECO:0000313" key="14">
    <source>
        <dbReference type="EMBL" id="TVM16195.1"/>
    </source>
</evidence>
<feature type="domain" description="PpiC" evidence="13">
    <location>
        <begin position="265"/>
        <end position="367"/>
    </location>
</feature>
<dbReference type="Gene3D" id="1.10.4030.10">
    <property type="entry name" value="Porin chaperone SurA, peptide-binding domain"/>
    <property type="match status" value="1"/>
</dbReference>
<dbReference type="InterPro" id="IPR023058">
    <property type="entry name" value="PPIase_PpiC_CS"/>
</dbReference>
<accession>A0A7M3MCJ7</accession>
<dbReference type="SUPFAM" id="SSF109998">
    <property type="entry name" value="Triger factor/SurA peptide-binding domain-like"/>
    <property type="match status" value="1"/>
</dbReference>
<proteinExistence type="inferred from homology"/>
<keyword evidence="11 14" id="KW-0413">Isomerase</keyword>
<keyword evidence="7" id="KW-0143">Chaperone</keyword>
<evidence type="ECO:0000256" key="2">
    <source>
        <dbReference type="ARBA" id="ARBA00022475"/>
    </source>
</evidence>
<dbReference type="InterPro" id="IPR027304">
    <property type="entry name" value="Trigger_fact/SurA_dom_sf"/>
</dbReference>
<comment type="similarity">
    <text evidence="8">Belongs to the PpiD chaperone family.</text>
</comment>
<dbReference type="Pfam" id="PF13624">
    <property type="entry name" value="SurA_N_3"/>
    <property type="match status" value="1"/>
</dbReference>
<comment type="subcellular location">
    <subcellularLocation>
        <location evidence="1">Cell inner membrane</location>
        <topology evidence="1">Single-pass type II membrane protein</topology>
        <orientation evidence="1">Periplasmic side</orientation>
    </subcellularLocation>
</comment>
<dbReference type="AlphaFoldDB" id="A0A7M3MCJ7"/>
<dbReference type="Gene3D" id="3.10.50.40">
    <property type="match status" value="1"/>
</dbReference>
<keyword evidence="3" id="KW-0997">Cell inner membrane</keyword>
<evidence type="ECO:0000256" key="5">
    <source>
        <dbReference type="ARBA" id="ARBA00022989"/>
    </source>
</evidence>